<evidence type="ECO:0000313" key="2">
    <source>
        <dbReference type="Proteomes" id="UP000324748"/>
    </source>
</evidence>
<proteinExistence type="predicted"/>
<accession>A0A5B0NXX5</accession>
<dbReference type="AlphaFoldDB" id="A0A5B0NXX5"/>
<protein>
    <submittedName>
        <fullName evidence="1">Uncharacterized protein</fullName>
    </submittedName>
</protein>
<evidence type="ECO:0000313" key="1">
    <source>
        <dbReference type="EMBL" id="KAA1092648.1"/>
    </source>
</evidence>
<dbReference type="Proteomes" id="UP000324748">
    <property type="component" value="Unassembled WGS sequence"/>
</dbReference>
<reference evidence="1 2" key="1">
    <citation type="submission" date="2019-05" db="EMBL/GenBank/DDBJ databases">
        <title>Emergence of the Ug99 lineage of the wheat stem rust pathogen through somatic hybridization.</title>
        <authorList>
            <person name="Li F."/>
            <person name="Upadhyaya N.M."/>
            <person name="Sperschneider J."/>
            <person name="Matny O."/>
            <person name="Nguyen-Phuc H."/>
            <person name="Mago R."/>
            <person name="Raley C."/>
            <person name="Miller M.E."/>
            <person name="Silverstein K.A.T."/>
            <person name="Henningsen E."/>
            <person name="Hirsch C.D."/>
            <person name="Visser B."/>
            <person name="Pretorius Z.A."/>
            <person name="Steffenson B.J."/>
            <person name="Schwessinger B."/>
            <person name="Dodds P.N."/>
            <person name="Figueroa M."/>
        </authorList>
    </citation>
    <scope>NUCLEOTIDE SEQUENCE [LARGE SCALE GENOMIC DNA]</scope>
    <source>
        <strain evidence="1">21-0</strain>
    </source>
</reference>
<organism evidence="1 2">
    <name type="scientific">Puccinia graminis f. sp. tritici</name>
    <dbReference type="NCBI Taxonomy" id="56615"/>
    <lineage>
        <taxon>Eukaryota</taxon>
        <taxon>Fungi</taxon>
        <taxon>Dikarya</taxon>
        <taxon>Basidiomycota</taxon>
        <taxon>Pucciniomycotina</taxon>
        <taxon>Pucciniomycetes</taxon>
        <taxon>Pucciniales</taxon>
        <taxon>Pucciniaceae</taxon>
        <taxon>Puccinia</taxon>
    </lineage>
</organism>
<sequence>MSMYGEDVEIGLTAWINGRIIHLCYCTLPPYSVAPLESTTGPLKSTINLSGHYAVPDRDEYVPTKFVWQTQMHKSAPWAWESGDVDDQSGSLRWDCLSTFQFHSSQLASRFNLKIPAGD</sequence>
<keyword evidence="2" id="KW-1185">Reference proteome</keyword>
<dbReference type="EMBL" id="VSWC01000080">
    <property type="protein sequence ID" value="KAA1092648.1"/>
    <property type="molecule type" value="Genomic_DNA"/>
</dbReference>
<comment type="caution">
    <text evidence="1">The sequence shown here is derived from an EMBL/GenBank/DDBJ whole genome shotgun (WGS) entry which is preliminary data.</text>
</comment>
<gene>
    <name evidence="1" type="ORF">PGT21_009779</name>
</gene>
<name>A0A5B0NXX5_PUCGR</name>